<dbReference type="AlphaFoldDB" id="A0A3N1NWZ7"/>
<proteinExistence type="predicted"/>
<feature type="transmembrane region" description="Helical" evidence="1">
    <location>
        <begin position="238"/>
        <end position="261"/>
    </location>
</feature>
<dbReference type="Proteomes" id="UP000268033">
    <property type="component" value="Unassembled WGS sequence"/>
</dbReference>
<feature type="transmembrane region" description="Helical" evidence="1">
    <location>
        <begin position="367"/>
        <end position="391"/>
    </location>
</feature>
<organism evidence="4 5">
    <name type="scientific">Gallaecimonas pentaromativorans</name>
    <dbReference type="NCBI Taxonomy" id="584787"/>
    <lineage>
        <taxon>Bacteria</taxon>
        <taxon>Pseudomonadati</taxon>
        <taxon>Pseudomonadota</taxon>
        <taxon>Gammaproteobacteria</taxon>
        <taxon>Enterobacterales</taxon>
        <taxon>Gallaecimonadaceae</taxon>
        <taxon>Gallaecimonas</taxon>
    </lineage>
</organism>
<dbReference type="EMBL" id="RJUL01000008">
    <property type="protein sequence ID" value="ROQ23422.1"/>
    <property type="molecule type" value="Genomic_DNA"/>
</dbReference>
<feature type="transmembrane region" description="Helical" evidence="1">
    <location>
        <begin position="397"/>
        <end position="415"/>
    </location>
</feature>
<evidence type="ECO:0000259" key="3">
    <source>
        <dbReference type="Pfam" id="PF13194"/>
    </source>
</evidence>
<feature type="transmembrane region" description="Helical" evidence="1">
    <location>
        <begin position="267"/>
        <end position="288"/>
    </location>
</feature>
<gene>
    <name evidence="4" type="ORF">EDC28_108160</name>
</gene>
<reference evidence="4 5" key="1">
    <citation type="submission" date="2018-11" db="EMBL/GenBank/DDBJ databases">
        <title>Genomic Encyclopedia of Type Strains, Phase IV (KMG-IV): sequencing the most valuable type-strain genomes for metagenomic binning, comparative biology and taxonomic classification.</title>
        <authorList>
            <person name="Goeker M."/>
        </authorList>
    </citation>
    <scope>NUCLEOTIDE SEQUENCE [LARGE SCALE GENOMIC DNA]</scope>
    <source>
        <strain evidence="4 5">DSM 21945</strain>
    </source>
</reference>
<keyword evidence="1" id="KW-0472">Membrane</keyword>
<sequence length="416" mass="43843">MHFVPLSPLLQLLLALGLGLIVGSERGWRERDGASGSRVAGIRTFALVSLLGCLAGLLSEGFGVWIVAVMGLAVAMVLAVAHWLDVNNERDYGLTTVVAALVTWCLGLAVTQGLQTEAVAAAVVTAVVLNLKERMHQWLSRLSADEFRAILQLLVVSLVLLPILPNERLGPWGALNPYNIWWMVVLIAGLSLAGYFALKLVGTDRGILATSIFGGLASSTATTLSLARLNRALNRPRLLAAGIVMACTIMFPRMLVIVAVVNRELLPALWLPIGAMFLVSALVAILLWRRSSAVSQGAASPQPFQLWPAVQFGLLIAGILLLSNAITHWFGEDKLWLVAVAAGLADVDAITLSLARMATGAISGDTAVFGIVLAAITNTLVKGGLALYAGGVVLGRYVWLGLGGAVAVAALILVLF</sequence>
<keyword evidence="1" id="KW-1133">Transmembrane helix</keyword>
<evidence type="ECO:0000313" key="5">
    <source>
        <dbReference type="Proteomes" id="UP000268033"/>
    </source>
</evidence>
<dbReference type="Pfam" id="PF02308">
    <property type="entry name" value="MgtC"/>
    <property type="match status" value="1"/>
</dbReference>
<comment type="caution">
    <text evidence="4">The sequence shown here is derived from an EMBL/GenBank/DDBJ whole genome shotgun (WGS) entry which is preliminary data.</text>
</comment>
<feature type="domain" description="MgtC/SapB/SrpB/YhiD N-terminal" evidence="2">
    <location>
        <begin position="12"/>
        <end position="137"/>
    </location>
</feature>
<feature type="transmembrane region" description="Helical" evidence="1">
    <location>
        <begin position="180"/>
        <end position="198"/>
    </location>
</feature>
<evidence type="ECO:0000313" key="4">
    <source>
        <dbReference type="EMBL" id="ROQ23422.1"/>
    </source>
</evidence>
<feature type="transmembrane region" description="Helical" evidence="1">
    <location>
        <begin position="40"/>
        <end position="58"/>
    </location>
</feature>
<feature type="transmembrane region" description="Helical" evidence="1">
    <location>
        <begin position="96"/>
        <end position="129"/>
    </location>
</feature>
<name>A0A3N1NWZ7_9GAMM</name>
<feature type="domain" description="DUF4010" evidence="3">
    <location>
        <begin position="185"/>
        <end position="390"/>
    </location>
</feature>
<dbReference type="PANTHER" id="PTHR39084">
    <property type="entry name" value="MEMBRANE PROTEIN-RELATED"/>
    <property type="match status" value="1"/>
</dbReference>
<dbReference type="InterPro" id="IPR049177">
    <property type="entry name" value="MgtC_SapB_SrpB_YhiD_N"/>
</dbReference>
<dbReference type="RefSeq" id="WP_123422208.1">
    <property type="nucleotide sequence ID" value="NZ_JBLXAC010000016.1"/>
</dbReference>
<feature type="transmembrane region" description="Helical" evidence="1">
    <location>
        <begin position="65"/>
        <end position="84"/>
    </location>
</feature>
<protein>
    <submittedName>
        <fullName evidence="4">Uncharacterized membrane protein (DUF4010 family)</fullName>
    </submittedName>
</protein>
<evidence type="ECO:0000259" key="2">
    <source>
        <dbReference type="Pfam" id="PF02308"/>
    </source>
</evidence>
<feature type="transmembrane region" description="Helical" evidence="1">
    <location>
        <begin position="309"/>
        <end position="330"/>
    </location>
</feature>
<keyword evidence="5" id="KW-1185">Reference proteome</keyword>
<dbReference type="STRING" id="584787.GCA_001247655_03865"/>
<feature type="transmembrane region" description="Helical" evidence="1">
    <location>
        <begin position="149"/>
        <end position="165"/>
    </location>
</feature>
<evidence type="ECO:0000256" key="1">
    <source>
        <dbReference type="SAM" id="Phobius"/>
    </source>
</evidence>
<accession>A0A3N1NWZ7</accession>
<dbReference type="Pfam" id="PF13194">
    <property type="entry name" value="DUF4010"/>
    <property type="match status" value="1"/>
</dbReference>
<feature type="transmembrane region" description="Helical" evidence="1">
    <location>
        <begin position="336"/>
        <end position="355"/>
    </location>
</feature>
<dbReference type="PANTHER" id="PTHR39084:SF1">
    <property type="entry name" value="DUF4010 DOMAIN-CONTAINING PROTEIN"/>
    <property type="match status" value="1"/>
</dbReference>
<keyword evidence="1" id="KW-0812">Transmembrane</keyword>
<dbReference type="InterPro" id="IPR025105">
    <property type="entry name" value="DUF4010"/>
</dbReference>